<dbReference type="AlphaFoldDB" id="A0A3A5H2Z6"/>
<proteinExistence type="predicted"/>
<name>A0A3A5H2Z6_9ACTN</name>
<comment type="caution">
    <text evidence="3">The sequence shown here is derived from an EMBL/GenBank/DDBJ whole genome shotgun (WGS) entry which is preliminary data.</text>
</comment>
<evidence type="ECO:0000259" key="1">
    <source>
        <dbReference type="Pfam" id="PF11258"/>
    </source>
</evidence>
<feature type="domain" description="DUF3048" evidence="2">
    <location>
        <begin position="230"/>
        <end position="328"/>
    </location>
</feature>
<gene>
    <name evidence="3" type="ORF">D4739_02145</name>
</gene>
<evidence type="ECO:0000313" key="3">
    <source>
        <dbReference type="EMBL" id="RJS45153.1"/>
    </source>
</evidence>
<feature type="domain" description="DUF3048" evidence="1">
    <location>
        <begin position="58"/>
        <end position="195"/>
    </location>
</feature>
<reference evidence="4" key="1">
    <citation type="submission" date="2018-09" db="EMBL/GenBank/DDBJ databases">
        <authorList>
            <person name="Zhu H."/>
        </authorList>
    </citation>
    <scope>NUCLEOTIDE SEQUENCE [LARGE SCALE GENOMIC DNA]</scope>
    <source>
        <strain evidence="4">K1W22B-1</strain>
    </source>
</reference>
<dbReference type="Gene3D" id="3.50.90.10">
    <property type="entry name" value="YerB-like"/>
    <property type="match status" value="1"/>
</dbReference>
<dbReference type="InterPro" id="IPR035328">
    <property type="entry name" value="DUF3048_C"/>
</dbReference>
<dbReference type="Pfam" id="PF11258">
    <property type="entry name" value="DUF3048"/>
    <property type="match status" value="1"/>
</dbReference>
<evidence type="ECO:0000313" key="4">
    <source>
        <dbReference type="Proteomes" id="UP000276542"/>
    </source>
</evidence>
<dbReference type="Proteomes" id="UP000276542">
    <property type="component" value="Unassembled WGS sequence"/>
</dbReference>
<dbReference type="EMBL" id="QYRP01000002">
    <property type="protein sequence ID" value="RJS45153.1"/>
    <property type="molecule type" value="Genomic_DNA"/>
</dbReference>
<dbReference type="SUPFAM" id="SSF159774">
    <property type="entry name" value="YerB-like"/>
    <property type="match status" value="1"/>
</dbReference>
<sequence>MELPDDRSHTVRRTRMSLAATVAASLLLAGCGGGGSDQPGADGGSPEGKPAVVETWPLTGQQVPDGKSPKSPAYIVKIDNTAASNPQVGLGKADLVVEELVEGGITRLAAFFQSQLPRKVGPVRSMRLTDIGIAKPLGAEIVTSGAAGVTLQGLAEAGVKFADMSNPAVARVSDGQHDSLHSVMADLVKLSRQKKQSSRPVDYLPWGKASDFPGGRAATSIDARMSAARTAHWSFSGGKYRLDNSYMPADDTFTADTVIVCKVRTSVASYTDPAGNPVPISHFEGTGDAVIFHGGKAVRGTWTKSQIGTTVTFATKTGSLTVPAGKTWLHLVPNTGGDVSFR</sequence>
<dbReference type="InterPro" id="IPR021416">
    <property type="entry name" value="DUF3048_N"/>
</dbReference>
<accession>A0A3A5H2Z6</accession>
<organism evidence="3 4">
    <name type="scientific">Nocardioides cavernaquae</name>
    <dbReference type="NCBI Taxonomy" id="2321396"/>
    <lineage>
        <taxon>Bacteria</taxon>
        <taxon>Bacillati</taxon>
        <taxon>Actinomycetota</taxon>
        <taxon>Actinomycetes</taxon>
        <taxon>Propionibacteriales</taxon>
        <taxon>Nocardioidaceae</taxon>
        <taxon>Nocardioides</taxon>
    </lineage>
</organism>
<dbReference type="PROSITE" id="PS51257">
    <property type="entry name" value="PROKAR_LIPOPROTEIN"/>
    <property type="match status" value="1"/>
</dbReference>
<protein>
    <submittedName>
        <fullName evidence="3">DUF3048 domain-containing protein</fullName>
    </submittedName>
</protein>
<dbReference type="Pfam" id="PF17479">
    <property type="entry name" value="DUF3048_C"/>
    <property type="match status" value="1"/>
</dbReference>
<dbReference type="OrthoDB" id="9779102at2"/>
<keyword evidence="4" id="KW-1185">Reference proteome</keyword>
<dbReference type="InterPro" id="IPR023158">
    <property type="entry name" value="YerB-like_sf"/>
</dbReference>
<evidence type="ECO:0000259" key="2">
    <source>
        <dbReference type="Pfam" id="PF17479"/>
    </source>
</evidence>